<keyword evidence="2" id="KW-1185">Reference proteome</keyword>
<evidence type="ECO:0000313" key="2">
    <source>
        <dbReference type="Proteomes" id="UP000799439"/>
    </source>
</evidence>
<protein>
    <submittedName>
        <fullName evidence="1">Uncharacterized protein</fullName>
    </submittedName>
</protein>
<gene>
    <name evidence="1" type="ORF">K461DRAFT_279293</name>
</gene>
<accession>A0A9P4MEZ4</accession>
<proteinExistence type="predicted"/>
<evidence type="ECO:0000313" key="1">
    <source>
        <dbReference type="EMBL" id="KAF2151785.1"/>
    </source>
</evidence>
<dbReference type="EMBL" id="ML996087">
    <property type="protein sequence ID" value="KAF2151785.1"/>
    <property type="molecule type" value="Genomic_DNA"/>
</dbReference>
<name>A0A9P4MEZ4_9PEZI</name>
<comment type="caution">
    <text evidence="1">The sequence shown here is derived from an EMBL/GenBank/DDBJ whole genome shotgun (WGS) entry which is preliminary data.</text>
</comment>
<organism evidence="1 2">
    <name type="scientific">Myriangium duriaei CBS 260.36</name>
    <dbReference type="NCBI Taxonomy" id="1168546"/>
    <lineage>
        <taxon>Eukaryota</taxon>
        <taxon>Fungi</taxon>
        <taxon>Dikarya</taxon>
        <taxon>Ascomycota</taxon>
        <taxon>Pezizomycotina</taxon>
        <taxon>Dothideomycetes</taxon>
        <taxon>Dothideomycetidae</taxon>
        <taxon>Myriangiales</taxon>
        <taxon>Myriangiaceae</taxon>
        <taxon>Myriangium</taxon>
    </lineage>
</organism>
<dbReference type="Proteomes" id="UP000799439">
    <property type="component" value="Unassembled WGS sequence"/>
</dbReference>
<reference evidence="1" key="1">
    <citation type="journal article" date="2020" name="Stud. Mycol.">
        <title>101 Dothideomycetes genomes: a test case for predicting lifestyles and emergence of pathogens.</title>
        <authorList>
            <person name="Haridas S."/>
            <person name="Albert R."/>
            <person name="Binder M."/>
            <person name="Bloem J."/>
            <person name="Labutti K."/>
            <person name="Salamov A."/>
            <person name="Andreopoulos B."/>
            <person name="Baker S."/>
            <person name="Barry K."/>
            <person name="Bills G."/>
            <person name="Bluhm B."/>
            <person name="Cannon C."/>
            <person name="Castanera R."/>
            <person name="Culley D."/>
            <person name="Daum C."/>
            <person name="Ezra D."/>
            <person name="Gonzalez J."/>
            <person name="Henrissat B."/>
            <person name="Kuo A."/>
            <person name="Liang C."/>
            <person name="Lipzen A."/>
            <person name="Lutzoni F."/>
            <person name="Magnuson J."/>
            <person name="Mondo S."/>
            <person name="Nolan M."/>
            <person name="Ohm R."/>
            <person name="Pangilinan J."/>
            <person name="Park H.-J."/>
            <person name="Ramirez L."/>
            <person name="Alfaro M."/>
            <person name="Sun H."/>
            <person name="Tritt A."/>
            <person name="Yoshinaga Y."/>
            <person name="Zwiers L.-H."/>
            <person name="Turgeon B."/>
            <person name="Goodwin S."/>
            <person name="Spatafora J."/>
            <person name="Crous P."/>
            <person name="Grigoriev I."/>
        </authorList>
    </citation>
    <scope>NUCLEOTIDE SEQUENCE</scope>
    <source>
        <strain evidence="1">CBS 260.36</strain>
    </source>
</reference>
<sequence length="167" mass="18148">MALPCLSDQPLVPRITTRMGSSRSSQTRQLPFQLGSAGSSVCKGVERTVQDVPTANQQPQGVLLAISATQGKKKLLCEPPAPWILRQMRCKIASAPSRVLGLLHGHSLLAIEQDAAPYIKLCCECTLQMHRMRSVMHGVPRDNVQASGVSFHPPVTLHRLNPALRAT</sequence>
<dbReference type="AlphaFoldDB" id="A0A9P4MEZ4"/>